<dbReference type="CDD" id="cd01638">
    <property type="entry name" value="CysQ"/>
    <property type="match status" value="1"/>
</dbReference>
<organism evidence="2 3">
    <name type="scientific">Jiangella aurantiaca</name>
    <dbReference type="NCBI Taxonomy" id="2530373"/>
    <lineage>
        <taxon>Bacteria</taxon>
        <taxon>Bacillati</taxon>
        <taxon>Actinomycetota</taxon>
        <taxon>Actinomycetes</taxon>
        <taxon>Jiangellales</taxon>
        <taxon>Jiangellaceae</taxon>
        <taxon>Jiangella</taxon>
    </lineage>
</organism>
<comment type="cofactor">
    <cofactor evidence="1">
        <name>Mg(2+)</name>
        <dbReference type="ChEBI" id="CHEBI:18420"/>
    </cofactor>
</comment>
<feature type="binding site" evidence="1">
    <location>
        <position position="82"/>
    </location>
    <ligand>
        <name>Mg(2+)</name>
        <dbReference type="ChEBI" id="CHEBI:18420"/>
        <label>1</label>
        <note>catalytic</note>
    </ligand>
</feature>
<dbReference type="GO" id="GO:0046872">
    <property type="term" value="F:metal ion binding"/>
    <property type="evidence" value="ECO:0007669"/>
    <property type="project" value="UniProtKB-KW"/>
</dbReference>
<dbReference type="PANTHER" id="PTHR43028">
    <property type="entry name" value="3'(2'),5'-BISPHOSPHATE NUCLEOTIDASE 1"/>
    <property type="match status" value="1"/>
</dbReference>
<dbReference type="PANTHER" id="PTHR43028:SF5">
    <property type="entry name" value="3'(2'),5'-BISPHOSPHATE NUCLEOTIDASE 1"/>
    <property type="match status" value="1"/>
</dbReference>
<evidence type="ECO:0000313" key="2">
    <source>
        <dbReference type="EMBL" id="TDD70927.1"/>
    </source>
</evidence>
<feature type="binding site" evidence="1">
    <location>
        <position position="84"/>
    </location>
    <ligand>
        <name>Mg(2+)</name>
        <dbReference type="ChEBI" id="CHEBI:18420"/>
        <label>1</label>
        <note>catalytic</note>
    </ligand>
</feature>
<name>A0A4V2YSQ7_9ACTN</name>
<dbReference type="AlphaFoldDB" id="A0A4V2YSQ7"/>
<dbReference type="GO" id="GO:0000103">
    <property type="term" value="P:sulfate assimilation"/>
    <property type="evidence" value="ECO:0007669"/>
    <property type="project" value="TreeGrafter"/>
</dbReference>
<proteinExistence type="predicted"/>
<comment type="caution">
    <text evidence="2">The sequence shown here is derived from an EMBL/GenBank/DDBJ whole genome shotgun (WGS) entry which is preliminary data.</text>
</comment>
<dbReference type="OrthoDB" id="9772456at2"/>
<gene>
    <name evidence="2" type="ORF">E1262_07275</name>
</gene>
<dbReference type="InterPro" id="IPR050725">
    <property type="entry name" value="CysQ/Inositol_MonoPase"/>
</dbReference>
<dbReference type="Gene3D" id="3.30.540.10">
    <property type="entry name" value="Fructose-1,6-Bisphosphatase, subunit A, domain 1"/>
    <property type="match status" value="1"/>
</dbReference>
<feature type="binding site" evidence="1">
    <location>
        <position position="85"/>
    </location>
    <ligand>
        <name>Mg(2+)</name>
        <dbReference type="ChEBI" id="CHEBI:18420"/>
        <label>1</label>
        <note>catalytic</note>
    </ligand>
</feature>
<keyword evidence="1" id="KW-0460">Magnesium</keyword>
<evidence type="ECO:0000313" key="3">
    <source>
        <dbReference type="Proteomes" id="UP000295217"/>
    </source>
</evidence>
<feature type="binding site" evidence="1">
    <location>
        <position position="64"/>
    </location>
    <ligand>
        <name>Mg(2+)</name>
        <dbReference type="ChEBI" id="CHEBI:18420"/>
        <label>1</label>
        <note>catalytic</note>
    </ligand>
</feature>
<accession>A0A4V2YSQ7</accession>
<sequence length="256" mass="26287">MASTDAILAARLATEAGALLLALRRDHDPATGTQALRDAGDRAAQRLLAAALAEQRPGDAVLSEEAPDTAARLDARRVWIIDPLDGTREFGDGRDDWAVHVALWKDGELTAGAVALPGIGTTLTSDPAAVVPDHIPAAPPRIAVSRSRPPAAAQRAVAALGAELVPIGSAGFKVAAVVRGEADAYVHAGGQYEWDSAAPVAVARAAGLHASRLDGSPLVYNQADPYLPDLLVARPELADALLAAVAGPEQPVRSAS</sequence>
<protein>
    <submittedName>
        <fullName evidence="2">3'(2'),5'-bisphosphate nucleotidase CysQ</fullName>
    </submittedName>
</protein>
<dbReference type="GO" id="GO:0008441">
    <property type="term" value="F:3'(2'),5'-bisphosphate nucleotidase activity"/>
    <property type="evidence" value="ECO:0007669"/>
    <property type="project" value="TreeGrafter"/>
</dbReference>
<feature type="binding site" evidence="1">
    <location>
        <position position="195"/>
    </location>
    <ligand>
        <name>Mg(2+)</name>
        <dbReference type="ChEBI" id="CHEBI:18420"/>
        <label>1</label>
        <note>catalytic</note>
    </ligand>
</feature>
<dbReference type="InterPro" id="IPR000760">
    <property type="entry name" value="Inositol_monophosphatase-like"/>
</dbReference>
<reference evidence="2 3" key="1">
    <citation type="submission" date="2019-02" db="EMBL/GenBank/DDBJ databases">
        <title>Draft genome sequences of novel Actinobacteria.</title>
        <authorList>
            <person name="Sahin N."/>
            <person name="Ay H."/>
            <person name="Saygin H."/>
        </authorList>
    </citation>
    <scope>NUCLEOTIDE SEQUENCE [LARGE SCALE GENOMIC DNA]</scope>
    <source>
        <strain evidence="2 3">8K307</strain>
    </source>
</reference>
<dbReference type="Pfam" id="PF00459">
    <property type="entry name" value="Inositol_P"/>
    <property type="match status" value="1"/>
</dbReference>
<keyword evidence="3" id="KW-1185">Reference proteome</keyword>
<dbReference type="EMBL" id="SMLB01000007">
    <property type="protein sequence ID" value="TDD70927.1"/>
    <property type="molecule type" value="Genomic_DNA"/>
</dbReference>
<evidence type="ECO:0000256" key="1">
    <source>
        <dbReference type="PIRSR" id="PIRSR600760-2"/>
    </source>
</evidence>
<dbReference type="SUPFAM" id="SSF56655">
    <property type="entry name" value="Carbohydrate phosphatase"/>
    <property type="match status" value="1"/>
</dbReference>
<keyword evidence="1" id="KW-0479">Metal-binding</keyword>
<dbReference type="GO" id="GO:0050427">
    <property type="term" value="P:3'-phosphoadenosine 5'-phosphosulfate metabolic process"/>
    <property type="evidence" value="ECO:0007669"/>
    <property type="project" value="TreeGrafter"/>
</dbReference>
<dbReference type="PRINTS" id="PR00377">
    <property type="entry name" value="IMPHPHTASES"/>
</dbReference>
<dbReference type="Gene3D" id="3.40.190.80">
    <property type="match status" value="1"/>
</dbReference>
<dbReference type="Proteomes" id="UP000295217">
    <property type="component" value="Unassembled WGS sequence"/>
</dbReference>
<dbReference type="RefSeq" id="WP_132102479.1">
    <property type="nucleotide sequence ID" value="NZ_SMLB01000007.1"/>
</dbReference>